<dbReference type="AlphaFoldDB" id="A0A6H1ZDK3"/>
<accession>A0A6H1ZDK3</accession>
<gene>
    <name evidence="1" type="ORF">TM448A00260_0047</name>
</gene>
<organism evidence="1">
    <name type="scientific">viral metagenome</name>
    <dbReference type="NCBI Taxonomy" id="1070528"/>
    <lineage>
        <taxon>unclassified sequences</taxon>
        <taxon>metagenomes</taxon>
        <taxon>organismal metagenomes</taxon>
    </lineage>
</organism>
<name>A0A6H1ZDK3_9ZZZZ</name>
<proteinExistence type="predicted"/>
<evidence type="ECO:0000313" key="1">
    <source>
        <dbReference type="EMBL" id="QJA45618.1"/>
    </source>
</evidence>
<sequence>MKHCLDRENGCNPYGDSCSCGCNICLKIPEPKYSEHFASYAQGERETITKVRKWIDDIKNGTYII</sequence>
<protein>
    <submittedName>
        <fullName evidence="1">Uncharacterized protein</fullName>
    </submittedName>
</protein>
<dbReference type="EMBL" id="MT143993">
    <property type="protein sequence ID" value="QJA45618.1"/>
    <property type="molecule type" value="Genomic_DNA"/>
</dbReference>
<reference evidence="1" key="1">
    <citation type="submission" date="2020-03" db="EMBL/GenBank/DDBJ databases">
        <title>The deep terrestrial virosphere.</title>
        <authorList>
            <person name="Holmfeldt K."/>
            <person name="Nilsson E."/>
            <person name="Simone D."/>
            <person name="Lopez-Fernandez M."/>
            <person name="Wu X."/>
            <person name="de Brujin I."/>
            <person name="Lundin D."/>
            <person name="Andersson A."/>
            <person name="Bertilsson S."/>
            <person name="Dopson M."/>
        </authorList>
    </citation>
    <scope>NUCLEOTIDE SEQUENCE</scope>
    <source>
        <strain evidence="1">TM448A00260</strain>
    </source>
</reference>